<protein>
    <submittedName>
        <fullName evidence="3">CLE27</fullName>
    </submittedName>
</protein>
<feature type="region of interest" description="Disordered" evidence="1">
    <location>
        <begin position="41"/>
        <end position="93"/>
    </location>
</feature>
<dbReference type="PANTHER" id="PTHR37184:SF5">
    <property type="entry name" value="BNAA06G33250D PROTEIN"/>
    <property type="match status" value="1"/>
</dbReference>
<proteinExistence type="evidence at transcript level"/>
<evidence type="ECO:0000313" key="3">
    <source>
        <dbReference type="EMBL" id="AMC38498.1"/>
    </source>
</evidence>
<organism evidence="3">
    <name type="scientific">Raphanus sativus</name>
    <name type="common">Radish</name>
    <name type="synonym">Raphanus raphanistrum var. sativus</name>
    <dbReference type="NCBI Taxonomy" id="3726"/>
    <lineage>
        <taxon>Eukaryota</taxon>
        <taxon>Viridiplantae</taxon>
        <taxon>Streptophyta</taxon>
        <taxon>Embryophyta</taxon>
        <taxon>Tracheophyta</taxon>
        <taxon>Spermatophyta</taxon>
        <taxon>Magnoliopsida</taxon>
        <taxon>eudicotyledons</taxon>
        <taxon>Gunneridae</taxon>
        <taxon>Pentapetalae</taxon>
        <taxon>rosids</taxon>
        <taxon>malvids</taxon>
        <taxon>Brassicales</taxon>
        <taxon>Brassicaceae</taxon>
        <taxon>Brassiceae</taxon>
        <taxon>Raphanus</taxon>
    </lineage>
</organism>
<evidence type="ECO:0000256" key="1">
    <source>
        <dbReference type="SAM" id="MobiDB-lite"/>
    </source>
</evidence>
<name>A0A109RXG1_RAPSA</name>
<dbReference type="InterPro" id="IPR040274">
    <property type="entry name" value="CLE27/CLE43"/>
</dbReference>
<feature type="signal peptide" evidence="2">
    <location>
        <begin position="1"/>
        <end position="33"/>
    </location>
</feature>
<accession>A0A109RXG1</accession>
<gene>
    <name evidence="3" type="primary">CLE27</name>
</gene>
<sequence>MTHAREWRSSTLIMLMLLSTLLYLFSVYSRTAAIRVCPETLATTTSPAPANDQEDPMKKHSGTGKFAPVDSSLGKGFGDSKRPVPSGPDPLHN</sequence>
<evidence type="ECO:0000256" key="2">
    <source>
        <dbReference type="SAM" id="SignalP"/>
    </source>
</evidence>
<reference evidence="3" key="1">
    <citation type="submission" date="2015-09" db="EMBL/GenBank/DDBJ databases">
        <title>Identification, expression, and functional analysis of CLE genes in radish (Raphanus sativus L.) storage root.</title>
        <authorList>
            <person name="Dodueva I.E."/>
            <person name="Gancheva M.S."/>
        </authorList>
    </citation>
    <scope>NUCLEOTIDE SEQUENCE</scope>
</reference>
<feature type="chain" id="PRO_5007140516" evidence="2">
    <location>
        <begin position="34"/>
        <end position="93"/>
    </location>
</feature>
<dbReference type="PANTHER" id="PTHR37184">
    <property type="entry name" value="CLAVATA3/ESR (CLE)-RELATED PROTEIN 27"/>
    <property type="match status" value="1"/>
</dbReference>
<keyword evidence="2" id="KW-0732">Signal</keyword>
<dbReference type="EMBL" id="KT803935">
    <property type="protein sequence ID" value="AMC38498.1"/>
    <property type="molecule type" value="mRNA"/>
</dbReference>
<dbReference type="AlphaFoldDB" id="A0A109RXG1"/>